<feature type="chain" id="PRO_5029516164" description="Ig-like domain-containing protein" evidence="7">
    <location>
        <begin position="22"/>
        <end position="114"/>
    </location>
</feature>
<dbReference type="GO" id="GO:0042101">
    <property type="term" value="C:T cell receptor complex"/>
    <property type="evidence" value="ECO:0007669"/>
    <property type="project" value="UniProtKB-KW"/>
</dbReference>
<dbReference type="AlphaFoldDB" id="G3VKN2"/>
<dbReference type="InterPro" id="IPR013106">
    <property type="entry name" value="Ig_V-set"/>
</dbReference>
<dbReference type="PROSITE" id="PS50835">
    <property type="entry name" value="IG_LIKE"/>
    <property type="match status" value="1"/>
</dbReference>
<keyword evidence="10" id="KW-1185">Reference proteome</keyword>
<dbReference type="STRING" id="9305.ENSSHAP00000003737"/>
<evidence type="ECO:0000256" key="6">
    <source>
        <dbReference type="ARBA" id="ARBA00043266"/>
    </source>
</evidence>
<keyword evidence="1 7" id="KW-0732">Signal</keyword>
<evidence type="ECO:0000313" key="10">
    <source>
        <dbReference type="Proteomes" id="UP000007648"/>
    </source>
</evidence>
<keyword evidence="2" id="KW-0391">Immunity</keyword>
<dbReference type="GeneTree" id="ENSGT00940000153130"/>
<keyword evidence="3" id="KW-1064">Adaptive immunity</keyword>
<dbReference type="HOGENOM" id="CLU_077975_8_3_1"/>
<dbReference type="InterPro" id="IPR007110">
    <property type="entry name" value="Ig-like_dom"/>
</dbReference>
<reference evidence="9 10" key="1">
    <citation type="journal article" date="2011" name="Proc. Natl. Acad. Sci. U.S.A.">
        <title>Genetic diversity and population structure of the endangered marsupial Sarcophilus harrisii (Tasmanian devil).</title>
        <authorList>
            <person name="Miller W."/>
            <person name="Hayes V.M."/>
            <person name="Ratan A."/>
            <person name="Petersen D.C."/>
            <person name="Wittekindt N.E."/>
            <person name="Miller J."/>
            <person name="Walenz B."/>
            <person name="Knight J."/>
            <person name="Qi J."/>
            <person name="Zhao F."/>
            <person name="Wang Q."/>
            <person name="Bedoya-Reina O.C."/>
            <person name="Katiyar N."/>
            <person name="Tomsho L.P."/>
            <person name="Kasson L.M."/>
            <person name="Hardie R.A."/>
            <person name="Woodbridge P."/>
            <person name="Tindall E.A."/>
            <person name="Bertelsen M.F."/>
            <person name="Dixon D."/>
            <person name="Pyecroft S."/>
            <person name="Helgen K.M."/>
            <person name="Lesk A.M."/>
            <person name="Pringle T.H."/>
            <person name="Patterson N."/>
            <person name="Zhang Y."/>
            <person name="Kreiss A."/>
            <person name="Woods G.M."/>
            <person name="Jones M.E."/>
            <person name="Schuster S.C."/>
        </authorList>
    </citation>
    <scope>NUCLEOTIDE SEQUENCE [LARGE SCALE GENOMIC DNA]</scope>
</reference>
<evidence type="ECO:0000259" key="8">
    <source>
        <dbReference type="PROSITE" id="PS50835"/>
    </source>
</evidence>
<reference evidence="9" key="2">
    <citation type="submission" date="2025-08" db="UniProtKB">
        <authorList>
            <consortium name="Ensembl"/>
        </authorList>
    </citation>
    <scope>IDENTIFICATION</scope>
</reference>
<evidence type="ECO:0000256" key="5">
    <source>
        <dbReference type="ARBA" id="ARBA00023319"/>
    </source>
</evidence>
<dbReference type="PANTHER" id="PTHR19343:SF0">
    <property type="entry name" value="T CELL RECEPTOR ALPHA VARIABLE 23_DELTA VARIABLE 6"/>
    <property type="match status" value="1"/>
</dbReference>
<dbReference type="GO" id="GO:0042605">
    <property type="term" value="F:peptide antigen binding"/>
    <property type="evidence" value="ECO:0007669"/>
    <property type="project" value="TreeGrafter"/>
</dbReference>
<dbReference type="GO" id="GO:0002250">
    <property type="term" value="P:adaptive immune response"/>
    <property type="evidence" value="ECO:0007669"/>
    <property type="project" value="UniProtKB-KW"/>
</dbReference>
<evidence type="ECO:0000256" key="3">
    <source>
        <dbReference type="ARBA" id="ARBA00023130"/>
    </source>
</evidence>
<dbReference type="Ensembl" id="ENSSHAT00000003774.2">
    <property type="protein sequence ID" value="ENSSHAP00000003737.2"/>
    <property type="gene ID" value="ENSSHAG00000003288.2"/>
</dbReference>
<feature type="signal peptide" evidence="7">
    <location>
        <begin position="1"/>
        <end position="21"/>
    </location>
</feature>
<dbReference type="eggNOG" id="ENOG502SSUZ">
    <property type="taxonomic scope" value="Eukaryota"/>
</dbReference>
<sequence length="114" mass="13058">MVKSLGASLVMLFFQLGWVTSQSKVKQSPQFLQVQEGDTALINCSFTDSNFDYFPWYQQVSGKALTFLVAIRETQDMQEEGRFIVHLKKSAKHYFLHIKVCQPEDSGFYFCAAT</sequence>
<evidence type="ECO:0000313" key="9">
    <source>
        <dbReference type="Ensembl" id="ENSSHAP00000003737.2"/>
    </source>
</evidence>
<dbReference type="PANTHER" id="PTHR19343">
    <property type="entry name" value="T CELL RECEPTOR ALPHA VARIABLE 1-2"/>
    <property type="match status" value="1"/>
</dbReference>
<proteinExistence type="predicted"/>
<accession>G3VKN2</accession>
<dbReference type="InterPro" id="IPR013783">
    <property type="entry name" value="Ig-like_fold"/>
</dbReference>
<evidence type="ECO:0000256" key="2">
    <source>
        <dbReference type="ARBA" id="ARBA00022859"/>
    </source>
</evidence>
<dbReference type="InParanoid" id="G3VKN2"/>
<dbReference type="SMART" id="SM00406">
    <property type="entry name" value="IGv"/>
    <property type="match status" value="1"/>
</dbReference>
<feature type="domain" description="Ig-like" evidence="8">
    <location>
        <begin position="23"/>
        <end position="114"/>
    </location>
</feature>
<dbReference type="SUPFAM" id="SSF48726">
    <property type="entry name" value="Immunoglobulin"/>
    <property type="match status" value="1"/>
</dbReference>
<keyword evidence="4" id="KW-0675">Receptor</keyword>
<dbReference type="Proteomes" id="UP000007648">
    <property type="component" value="Unassembled WGS sequence"/>
</dbReference>
<organism evidence="9 10">
    <name type="scientific">Sarcophilus harrisii</name>
    <name type="common">Tasmanian devil</name>
    <name type="synonym">Sarcophilus laniarius</name>
    <dbReference type="NCBI Taxonomy" id="9305"/>
    <lineage>
        <taxon>Eukaryota</taxon>
        <taxon>Metazoa</taxon>
        <taxon>Chordata</taxon>
        <taxon>Craniata</taxon>
        <taxon>Vertebrata</taxon>
        <taxon>Euteleostomi</taxon>
        <taxon>Mammalia</taxon>
        <taxon>Metatheria</taxon>
        <taxon>Dasyuromorphia</taxon>
        <taxon>Dasyuridae</taxon>
        <taxon>Sarcophilus</taxon>
    </lineage>
</organism>
<dbReference type="Pfam" id="PF07686">
    <property type="entry name" value="V-set"/>
    <property type="match status" value="1"/>
</dbReference>
<keyword evidence="5" id="KW-0393">Immunoglobulin domain</keyword>
<protein>
    <recommendedName>
        <fullName evidence="8">Ig-like domain-containing protein</fullName>
    </recommendedName>
</protein>
<dbReference type="InterPro" id="IPR036179">
    <property type="entry name" value="Ig-like_dom_sf"/>
</dbReference>
<evidence type="ECO:0000256" key="4">
    <source>
        <dbReference type="ARBA" id="ARBA00023170"/>
    </source>
</evidence>
<evidence type="ECO:0000256" key="7">
    <source>
        <dbReference type="SAM" id="SignalP"/>
    </source>
</evidence>
<name>G3VKN2_SARHA</name>
<dbReference type="Gene3D" id="2.60.40.10">
    <property type="entry name" value="Immunoglobulins"/>
    <property type="match status" value="1"/>
</dbReference>
<keyword evidence="6" id="KW-1279">T cell receptor</keyword>
<dbReference type="FunCoup" id="G3VKN2">
    <property type="interactions" value="260"/>
</dbReference>
<reference evidence="9" key="3">
    <citation type="submission" date="2025-09" db="UniProtKB">
        <authorList>
            <consortium name="Ensembl"/>
        </authorList>
    </citation>
    <scope>IDENTIFICATION</scope>
</reference>
<evidence type="ECO:0000256" key="1">
    <source>
        <dbReference type="ARBA" id="ARBA00022729"/>
    </source>
</evidence>
<dbReference type="InterPro" id="IPR051006">
    <property type="entry name" value="TCR_variable_domain"/>
</dbReference>